<name>A0ABM9X1D8_9RHOB</name>
<gene>
    <name evidence="2" type="ORF">OIHEL45_16621</name>
</gene>
<keyword evidence="1" id="KW-1133">Transmembrane helix</keyword>
<proteinExistence type="predicted"/>
<protein>
    <submittedName>
        <fullName evidence="2">Uncharacterized protein</fullName>
    </submittedName>
</protein>
<evidence type="ECO:0000313" key="3">
    <source>
        <dbReference type="Proteomes" id="UP000003257"/>
    </source>
</evidence>
<evidence type="ECO:0000313" key="2">
    <source>
        <dbReference type="EMBL" id="EDQ03271.1"/>
    </source>
</evidence>
<sequence>MRLDELEKEEKRDKIKQRRLFIWAVMPSMAVLCTFTLYVAIHHFFGGSF</sequence>
<organism evidence="2 3">
    <name type="scientific">Sulfitobacter indolifex HEL-45</name>
    <dbReference type="NCBI Taxonomy" id="391624"/>
    <lineage>
        <taxon>Bacteria</taxon>
        <taxon>Pseudomonadati</taxon>
        <taxon>Pseudomonadota</taxon>
        <taxon>Alphaproteobacteria</taxon>
        <taxon>Rhodobacterales</taxon>
        <taxon>Roseobacteraceae</taxon>
        <taxon>Sulfitobacter</taxon>
    </lineage>
</organism>
<keyword evidence="1" id="KW-0472">Membrane</keyword>
<comment type="caution">
    <text evidence="2">The sequence shown here is derived from an EMBL/GenBank/DDBJ whole genome shotgun (WGS) entry which is preliminary data.</text>
</comment>
<accession>A0ABM9X1D8</accession>
<keyword evidence="1" id="KW-0812">Transmembrane</keyword>
<feature type="transmembrane region" description="Helical" evidence="1">
    <location>
        <begin position="20"/>
        <end position="41"/>
    </location>
</feature>
<evidence type="ECO:0000256" key="1">
    <source>
        <dbReference type="SAM" id="Phobius"/>
    </source>
</evidence>
<dbReference type="Proteomes" id="UP000003257">
    <property type="component" value="Unassembled WGS sequence"/>
</dbReference>
<keyword evidence="3" id="KW-1185">Reference proteome</keyword>
<dbReference type="EMBL" id="ABID01000027">
    <property type="protein sequence ID" value="EDQ03271.1"/>
    <property type="molecule type" value="Genomic_DNA"/>
</dbReference>
<reference evidence="2 3" key="1">
    <citation type="submission" date="2007-11" db="EMBL/GenBank/DDBJ databases">
        <authorList>
            <person name="Wagner-Dobler I."/>
            <person name="Ferriera S."/>
            <person name="Johnson J."/>
            <person name="Kravitz S."/>
            <person name="Beeson K."/>
            <person name="Sutton G."/>
            <person name="Rogers Y.-H."/>
            <person name="Friedman R."/>
            <person name="Frazier M."/>
            <person name="Venter J.C."/>
        </authorList>
    </citation>
    <scope>NUCLEOTIDE SEQUENCE [LARGE SCALE GENOMIC DNA]</scope>
    <source>
        <strain evidence="2 3">HEL-45</strain>
    </source>
</reference>